<dbReference type="EMBL" id="CM016554">
    <property type="protein sequence ID" value="TKW24009.1"/>
    <property type="molecule type" value="Genomic_DNA"/>
</dbReference>
<keyword evidence="3" id="KW-1185">Reference proteome</keyword>
<proteinExistence type="predicted"/>
<feature type="chain" id="PRO_5020503391" evidence="1">
    <location>
        <begin position="22"/>
        <end position="58"/>
    </location>
</feature>
<dbReference type="Proteomes" id="UP000298652">
    <property type="component" value="Chromosome 3"/>
</dbReference>
<organism evidence="2 3">
    <name type="scientific">Setaria viridis</name>
    <name type="common">Green bristlegrass</name>
    <name type="synonym">Setaria italica subsp. viridis</name>
    <dbReference type="NCBI Taxonomy" id="4556"/>
    <lineage>
        <taxon>Eukaryota</taxon>
        <taxon>Viridiplantae</taxon>
        <taxon>Streptophyta</taxon>
        <taxon>Embryophyta</taxon>
        <taxon>Tracheophyta</taxon>
        <taxon>Spermatophyta</taxon>
        <taxon>Magnoliopsida</taxon>
        <taxon>Liliopsida</taxon>
        <taxon>Poales</taxon>
        <taxon>Poaceae</taxon>
        <taxon>PACMAD clade</taxon>
        <taxon>Panicoideae</taxon>
        <taxon>Panicodae</taxon>
        <taxon>Paniceae</taxon>
        <taxon>Cenchrinae</taxon>
        <taxon>Setaria</taxon>
    </lineage>
</organism>
<evidence type="ECO:0000313" key="2">
    <source>
        <dbReference type="EMBL" id="TKW24009.1"/>
    </source>
</evidence>
<feature type="signal peptide" evidence="1">
    <location>
        <begin position="1"/>
        <end position="21"/>
    </location>
</feature>
<dbReference type="AlphaFoldDB" id="A0A4U6VAE7"/>
<sequence>MLVLCSNTFCCCLLITMLVCGVPVSEILNVAPVCNFVQHPQQAKQLGCIFYARMVGTG</sequence>
<reference evidence="2" key="1">
    <citation type="submission" date="2019-03" db="EMBL/GenBank/DDBJ databases">
        <title>WGS assembly of Setaria viridis.</title>
        <authorList>
            <person name="Huang P."/>
            <person name="Jenkins J."/>
            <person name="Grimwood J."/>
            <person name="Barry K."/>
            <person name="Healey A."/>
            <person name="Mamidi S."/>
            <person name="Sreedasyam A."/>
            <person name="Shu S."/>
            <person name="Feldman M."/>
            <person name="Wu J."/>
            <person name="Yu Y."/>
            <person name="Chen C."/>
            <person name="Johnson J."/>
            <person name="Rokhsar D."/>
            <person name="Baxter I."/>
            <person name="Schmutz J."/>
            <person name="Brutnell T."/>
            <person name="Kellogg E."/>
        </authorList>
    </citation>
    <scope>NUCLEOTIDE SEQUENCE [LARGE SCALE GENOMIC DNA]</scope>
</reference>
<keyword evidence="1" id="KW-0732">Signal</keyword>
<name>A0A4U6VAE7_SETVI</name>
<gene>
    <name evidence="2" type="ORF">SEVIR_3G024350v2</name>
</gene>
<evidence type="ECO:0000313" key="3">
    <source>
        <dbReference type="Proteomes" id="UP000298652"/>
    </source>
</evidence>
<evidence type="ECO:0000256" key="1">
    <source>
        <dbReference type="SAM" id="SignalP"/>
    </source>
</evidence>
<dbReference type="Gramene" id="TKW24009">
    <property type="protein sequence ID" value="TKW24009"/>
    <property type="gene ID" value="SEVIR_3G024350v2"/>
</dbReference>
<accession>A0A4U6VAE7</accession>
<protein>
    <submittedName>
        <fullName evidence="2">Uncharacterized protein</fullName>
    </submittedName>
</protein>